<dbReference type="FunFam" id="3.30.70.360:FF:000004">
    <property type="entry name" value="Peptidase M20 domain-containing protein 2"/>
    <property type="match status" value="1"/>
</dbReference>
<dbReference type="InterPro" id="IPR052030">
    <property type="entry name" value="Peptidase_M20/M20A_hydrolases"/>
</dbReference>
<evidence type="ECO:0000313" key="3">
    <source>
        <dbReference type="Proteomes" id="UP000320772"/>
    </source>
</evidence>
<reference evidence="2 3" key="1">
    <citation type="submission" date="2019-06" db="EMBL/GenBank/DDBJ databases">
        <title>Whole genome shotgun sequence of Gluconobacter roseus NBRC 3990.</title>
        <authorList>
            <person name="Hosoyama A."/>
            <person name="Uohara A."/>
            <person name="Ohji S."/>
            <person name="Ichikawa N."/>
        </authorList>
    </citation>
    <scope>NUCLEOTIDE SEQUENCE [LARGE SCALE GENOMIC DNA]</scope>
    <source>
        <strain evidence="2 3">NBRC 3990</strain>
    </source>
</reference>
<keyword evidence="3" id="KW-1185">Reference proteome</keyword>
<dbReference type="SUPFAM" id="SSF55031">
    <property type="entry name" value="Bacterial exopeptidase dimerisation domain"/>
    <property type="match status" value="1"/>
</dbReference>
<dbReference type="GO" id="GO:0016805">
    <property type="term" value="F:dipeptidase activity"/>
    <property type="evidence" value="ECO:0007669"/>
    <property type="project" value="TreeGrafter"/>
</dbReference>
<evidence type="ECO:0000259" key="1">
    <source>
        <dbReference type="Pfam" id="PF07687"/>
    </source>
</evidence>
<gene>
    <name evidence="2" type="ORF">GRO01_26380</name>
</gene>
<evidence type="ECO:0000313" key="2">
    <source>
        <dbReference type="EMBL" id="GEB05062.1"/>
    </source>
</evidence>
<feature type="domain" description="Peptidase M20 dimerisation" evidence="1">
    <location>
        <begin position="2"/>
        <end position="91"/>
    </location>
</feature>
<sequence length="120" mass="12803">MDFTFTGRSAHAAAAPHLGRSALDAIELMSVGVNYLREHMLPTSRIHYAYINAGGAAPNVVQAETTVRYSVRAEDLSELLALAERVRQVAQGAALMSGTQVQSIVTGGVANLLPCPPWKK</sequence>
<dbReference type="PANTHER" id="PTHR30575:SF0">
    <property type="entry name" value="XAA-ARG DIPEPTIDASE"/>
    <property type="match status" value="1"/>
</dbReference>
<dbReference type="GO" id="GO:0071713">
    <property type="term" value="F:para-aminobenzoyl-glutamate hydrolase activity"/>
    <property type="evidence" value="ECO:0007669"/>
    <property type="project" value="TreeGrafter"/>
</dbReference>
<dbReference type="Gene3D" id="3.30.70.360">
    <property type="match status" value="1"/>
</dbReference>
<protein>
    <recommendedName>
        <fullName evidence="1">Peptidase M20 dimerisation domain-containing protein</fullName>
    </recommendedName>
</protein>
<dbReference type="PANTHER" id="PTHR30575">
    <property type="entry name" value="PEPTIDASE M20"/>
    <property type="match status" value="1"/>
</dbReference>
<dbReference type="InterPro" id="IPR036264">
    <property type="entry name" value="Bact_exopeptidase_dim_dom"/>
</dbReference>
<dbReference type="GO" id="GO:0046657">
    <property type="term" value="P:folic acid catabolic process"/>
    <property type="evidence" value="ECO:0007669"/>
    <property type="project" value="TreeGrafter"/>
</dbReference>
<dbReference type="GO" id="GO:0005737">
    <property type="term" value="C:cytoplasm"/>
    <property type="evidence" value="ECO:0007669"/>
    <property type="project" value="TreeGrafter"/>
</dbReference>
<dbReference type="Proteomes" id="UP000320772">
    <property type="component" value="Unassembled WGS sequence"/>
</dbReference>
<dbReference type="EMBL" id="BJLY01000007">
    <property type="protein sequence ID" value="GEB05062.1"/>
    <property type="molecule type" value="Genomic_DNA"/>
</dbReference>
<organism evidence="2 3">
    <name type="scientific">Gluconobacter roseus NBRC 3990</name>
    <dbReference type="NCBI Taxonomy" id="1307950"/>
    <lineage>
        <taxon>Bacteria</taxon>
        <taxon>Pseudomonadati</taxon>
        <taxon>Pseudomonadota</taxon>
        <taxon>Alphaproteobacteria</taxon>
        <taxon>Acetobacterales</taxon>
        <taxon>Acetobacteraceae</taxon>
        <taxon>Gluconobacter</taxon>
    </lineage>
</organism>
<dbReference type="InterPro" id="IPR011650">
    <property type="entry name" value="Peptidase_M20_dimer"/>
</dbReference>
<name>A0A4Y3M792_9PROT</name>
<accession>A0A4Y3M792</accession>
<proteinExistence type="predicted"/>
<dbReference type="Pfam" id="PF07687">
    <property type="entry name" value="M20_dimer"/>
    <property type="match status" value="1"/>
</dbReference>
<comment type="caution">
    <text evidence="2">The sequence shown here is derived from an EMBL/GenBank/DDBJ whole genome shotgun (WGS) entry which is preliminary data.</text>
</comment>
<dbReference type="AlphaFoldDB" id="A0A4Y3M792"/>